<evidence type="ECO:0000256" key="1">
    <source>
        <dbReference type="ARBA" id="ARBA00004323"/>
    </source>
</evidence>
<keyword evidence="11" id="KW-1185">Reference proteome</keyword>
<evidence type="ECO:0000256" key="6">
    <source>
        <dbReference type="ARBA" id="ARBA00023034"/>
    </source>
</evidence>
<comment type="subcellular location">
    <subcellularLocation>
        <location evidence="1 9">Golgi apparatus membrane</location>
        <topology evidence="1 9">Single-pass type II membrane protein</topology>
    </subcellularLocation>
</comment>
<dbReference type="EMBL" id="JAEAOA010001691">
    <property type="protein sequence ID" value="KAK3576120.1"/>
    <property type="molecule type" value="Genomic_DNA"/>
</dbReference>
<evidence type="ECO:0000256" key="2">
    <source>
        <dbReference type="ARBA" id="ARBA00006339"/>
    </source>
</evidence>
<keyword evidence="4" id="KW-0812">Transmembrane</keyword>
<dbReference type="GO" id="GO:0000139">
    <property type="term" value="C:Golgi membrane"/>
    <property type="evidence" value="ECO:0007669"/>
    <property type="project" value="UniProtKB-SubCell"/>
</dbReference>
<reference evidence="10" key="1">
    <citation type="journal article" date="2021" name="Genome Biol. Evol.">
        <title>A High-Quality Reference Genome for a Parasitic Bivalve with Doubly Uniparental Inheritance (Bivalvia: Unionida).</title>
        <authorList>
            <person name="Smith C.H."/>
        </authorList>
    </citation>
    <scope>NUCLEOTIDE SEQUENCE</scope>
    <source>
        <strain evidence="10">CHS0354</strain>
    </source>
</reference>
<keyword evidence="8 9" id="KW-0325">Glycoprotein</keyword>
<dbReference type="EC" id="2.8.2.-" evidence="9"/>
<name>A0AAE0VGS4_9BIVA</name>
<evidence type="ECO:0000256" key="5">
    <source>
        <dbReference type="ARBA" id="ARBA00022989"/>
    </source>
</evidence>
<dbReference type="Pfam" id="PF03567">
    <property type="entry name" value="Sulfotransfer_2"/>
    <property type="match status" value="1"/>
</dbReference>
<dbReference type="InterPro" id="IPR005331">
    <property type="entry name" value="Sulfotransferase"/>
</dbReference>
<evidence type="ECO:0000256" key="4">
    <source>
        <dbReference type="ARBA" id="ARBA00022692"/>
    </source>
</evidence>
<dbReference type="PANTHER" id="PTHR12137:SF54">
    <property type="entry name" value="CARBOHYDRATE SULFOTRANSFERASE"/>
    <property type="match status" value="1"/>
</dbReference>
<dbReference type="GO" id="GO:0016051">
    <property type="term" value="P:carbohydrate biosynthetic process"/>
    <property type="evidence" value="ECO:0007669"/>
    <property type="project" value="InterPro"/>
</dbReference>
<dbReference type="AlphaFoldDB" id="A0AAE0VGS4"/>
<accession>A0AAE0VGS4</accession>
<dbReference type="PANTHER" id="PTHR12137">
    <property type="entry name" value="CARBOHYDRATE SULFOTRANSFERASE"/>
    <property type="match status" value="1"/>
</dbReference>
<dbReference type="InterPro" id="IPR018011">
    <property type="entry name" value="Carb_sulfotrans_8-10"/>
</dbReference>
<comment type="caution">
    <text evidence="10">The sequence shown here is derived from an EMBL/GenBank/DDBJ whole genome shotgun (WGS) entry which is preliminary data.</text>
</comment>
<keyword evidence="9" id="KW-0119">Carbohydrate metabolism</keyword>
<evidence type="ECO:0000256" key="8">
    <source>
        <dbReference type="ARBA" id="ARBA00023180"/>
    </source>
</evidence>
<keyword evidence="3 9" id="KW-0808">Transferase</keyword>
<dbReference type="GO" id="GO:0008146">
    <property type="term" value="F:sulfotransferase activity"/>
    <property type="evidence" value="ECO:0007669"/>
    <property type="project" value="InterPro"/>
</dbReference>
<reference evidence="10" key="3">
    <citation type="submission" date="2023-05" db="EMBL/GenBank/DDBJ databases">
        <authorList>
            <person name="Smith C.H."/>
        </authorList>
    </citation>
    <scope>NUCLEOTIDE SEQUENCE</scope>
    <source>
        <strain evidence="10">CHS0354</strain>
        <tissue evidence="10">Mantle</tissue>
    </source>
</reference>
<evidence type="ECO:0000256" key="9">
    <source>
        <dbReference type="RuleBase" id="RU364020"/>
    </source>
</evidence>
<evidence type="ECO:0000256" key="3">
    <source>
        <dbReference type="ARBA" id="ARBA00022679"/>
    </source>
</evidence>
<evidence type="ECO:0000256" key="7">
    <source>
        <dbReference type="ARBA" id="ARBA00023136"/>
    </source>
</evidence>
<reference evidence="10" key="2">
    <citation type="journal article" date="2021" name="Genome Biol. Evol.">
        <title>Developing a high-quality reference genome for a parasitic bivalve with doubly uniparental inheritance (Bivalvia: Unionida).</title>
        <authorList>
            <person name="Smith C.H."/>
        </authorList>
    </citation>
    <scope>NUCLEOTIDE SEQUENCE</scope>
    <source>
        <strain evidence="10">CHS0354</strain>
        <tissue evidence="10">Mantle</tissue>
    </source>
</reference>
<comment type="similarity">
    <text evidence="2 9">Belongs to the sulfotransferase 2 family.</text>
</comment>
<protein>
    <recommendedName>
        <fullName evidence="9">Carbohydrate sulfotransferase</fullName>
        <ecNumber evidence="9">2.8.2.-</ecNumber>
    </recommendedName>
</protein>
<sequence>MRMNKTTYCLVHVEDLVKDHVINAEGYRVTESSGTARPEDNRNLRGYFDSADDYKNRSDLYLKQNSFGVTDNKLLSGYGLKWIDEHKRRIEHIKNVCASYHVMGNATAIKPQRYFLYSKHYNFEYCIVPKIGCTYWKQLFKVLELDHPDYKAIFSQKRAKVHKTVQFINRSQGQTGRLIQVARNPFSRLYSAYIDKIYLPIFKPAVVNIERWRRRTLKNRKVKGGCANEITFQEFLEYISVTEEKGLMLNPHWRPVSSMCSTCSQNVILLVKQESFVKDVQFTLRYIGVDGEKYERLSEAMTKKRIELSLPGIVETVLNLNFRPSRCMDGREIARRLWFSFQIQGYIDVLLDFPETLFDPKVWDVSRNGTYISDIVLTTINTHPLSREKSQQQRYTFLRSAYMSVDKNILKRIVEIYSKDFELFQYSKVPPS</sequence>
<keyword evidence="6 9" id="KW-0333">Golgi apparatus</keyword>
<evidence type="ECO:0000313" key="11">
    <source>
        <dbReference type="Proteomes" id="UP001195483"/>
    </source>
</evidence>
<keyword evidence="5" id="KW-1133">Transmembrane helix</keyword>
<keyword evidence="7" id="KW-0472">Membrane</keyword>
<gene>
    <name evidence="10" type="ORF">CHS0354_028019</name>
</gene>
<organism evidence="10 11">
    <name type="scientific">Potamilus streckersoni</name>
    <dbReference type="NCBI Taxonomy" id="2493646"/>
    <lineage>
        <taxon>Eukaryota</taxon>
        <taxon>Metazoa</taxon>
        <taxon>Spiralia</taxon>
        <taxon>Lophotrochozoa</taxon>
        <taxon>Mollusca</taxon>
        <taxon>Bivalvia</taxon>
        <taxon>Autobranchia</taxon>
        <taxon>Heteroconchia</taxon>
        <taxon>Palaeoheterodonta</taxon>
        <taxon>Unionida</taxon>
        <taxon>Unionoidea</taxon>
        <taxon>Unionidae</taxon>
        <taxon>Ambleminae</taxon>
        <taxon>Lampsilini</taxon>
        <taxon>Potamilus</taxon>
    </lineage>
</organism>
<proteinExistence type="inferred from homology"/>
<evidence type="ECO:0000313" key="10">
    <source>
        <dbReference type="EMBL" id="KAK3576120.1"/>
    </source>
</evidence>
<keyword evidence="9" id="KW-0735">Signal-anchor</keyword>
<dbReference type="Proteomes" id="UP001195483">
    <property type="component" value="Unassembled WGS sequence"/>
</dbReference>